<proteinExistence type="predicted"/>
<comment type="caution">
    <text evidence="1">The sequence shown here is derived from an EMBL/GenBank/DDBJ whole genome shotgun (WGS) entry which is preliminary data.</text>
</comment>
<sequence length="310" mass="34168">MHLTTQGAGLDSSRLAALEAGLAAIGAADSAVEVIVSDDFAGTVRQITRDPDYGANRGAGVVGAKTIATDNGSVIVLNAPEFRRRGTADLERILAHEGGHVLLNRRRETVTGRRHLAGEAEWRWLLLCIGALAIDEFRVERALAELGYPPPESCDLDHFEATMFAVNTEILSACIDPASRSPRHFAQRVIHTQDWLSKYLAYAAPFYPGGPPRTEASQLARANWDDYVGNHWDERVALYRTLPSARTPVGDSEVDAALHAALDLEIALLASLGFEFTSERDGEGFWRRGTDRRWLRRENRHRQAMDDDAA</sequence>
<dbReference type="EMBL" id="JAAGVB010000078">
    <property type="protein sequence ID" value="NEW36474.1"/>
    <property type="molecule type" value="Genomic_DNA"/>
</dbReference>
<evidence type="ECO:0000313" key="1">
    <source>
        <dbReference type="EMBL" id="NEW36474.1"/>
    </source>
</evidence>
<protein>
    <submittedName>
        <fullName evidence="1">Uncharacterized protein</fullName>
    </submittedName>
</protein>
<name>A0A6P1CY67_9NOCA</name>
<dbReference type="RefSeq" id="WP_163847981.1">
    <property type="nucleotide sequence ID" value="NZ_CP107969.1"/>
</dbReference>
<gene>
    <name evidence="1" type="ORF">GV791_28515</name>
</gene>
<reference evidence="1 2" key="1">
    <citation type="submission" date="2020-01" db="EMBL/GenBank/DDBJ databases">
        <title>Genetics and antimicrobial susceptibilities of Nocardia species isolated from the soil; a comparison with species isolated from humans.</title>
        <authorList>
            <person name="Carrasco G."/>
            <person name="Monzon S."/>
            <person name="Sansegundo M."/>
            <person name="Garcia E."/>
            <person name="Garrido N."/>
            <person name="Medina M.J."/>
            <person name="Villalon P."/>
            <person name="Ramirez-Arocha A.C."/>
            <person name="Jimenez P."/>
            <person name="Cuesta I."/>
            <person name="Valdezate S."/>
        </authorList>
    </citation>
    <scope>NUCLEOTIDE SEQUENCE [LARGE SCALE GENOMIC DNA]</scope>
    <source>
        <strain evidence="1 2">CNM20110626</strain>
    </source>
</reference>
<dbReference type="AlphaFoldDB" id="A0A6P1CY67"/>
<accession>A0A6P1CY67</accession>
<organism evidence="1 2">
    <name type="scientific">Nocardia cyriacigeorgica</name>
    <dbReference type="NCBI Taxonomy" id="135487"/>
    <lineage>
        <taxon>Bacteria</taxon>
        <taxon>Bacillati</taxon>
        <taxon>Actinomycetota</taxon>
        <taxon>Actinomycetes</taxon>
        <taxon>Mycobacteriales</taxon>
        <taxon>Nocardiaceae</taxon>
        <taxon>Nocardia</taxon>
    </lineage>
</organism>
<dbReference type="Proteomes" id="UP000471166">
    <property type="component" value="Unassembled WGS sequence"/>
</dbReference>
<evidence type="ECO:0000313" key="2">
    <source>
        <dbReference type="Proteomes" id="UP000471166"/>
    </source>
</evidence>